<feature type="domain" description="Helix-turn-helix" evidence="6">
    <location>
        <begin position="35"/>
        <end position="84"/>
    </location>
</feature>
<dbReference type="AlphaFoldDB" id="A0A7Y9ITX9"/>
<keyword evidence="8" id="KW-1185">Reference proteome</keyword>
<dbReference type="InterPro" id="IPR016143">
    <property type="entry name" value="Citrate_synth-like_sm_a-sub"/>
</dbReference>
<reference evidence="7 8" key="1">
    <citation type="submission" date="2020-07" db="EMBL/GenBank/DDBJ databases">
        <title>Genomic Encyclopedia of Type Strains, Phase IV (KMG-V): Genome sequencing to study the core and pangenomes of soil and plant-associated prokaryotes.</title>
        <authorList>
            <person name="Whitman W."/>
        </authorList>
    </citation>
    <scope>NUCLEOTIDE SEQUENCE [LARGE SCALE GENOMIC DNA]</scope>
    <source>
        <strain evidence="7 8">SAS40</strain>
    </source>
</reference>
<evidence type="ECO:0000259" key="6">
    <source>
        <dbReference type="Pfam" id="PF12728"/>
    </source>
</evidence>
<dbReference type="GO" id="GO:0006099">
    <property type="term" value="P:tricarboxylic acid cycle"/>
    <property type="evidence" value="ECO:0007669"/>
    <property type="project" value="UniProtKB-UniPathway"/>
</dbReference>
<evidence type="ECO:0000256" key="3">
    <source>
        <dbReference type="ARBA" id="ARBA00012972"/>
    </source>
</evidence>
<dbReference type="Proteomes" id="UP000542125">
    <property type="component" value="Unassembled WGS sequence"/>
</dbReference>
<evidence type="ECO:0000256" key="1">
    <source>
        <dbReference type="ARBA" id="ARBA00004751"/>
    </source>
</evidence>
<dbReference type="PANTHER" id="PTHR11739">
    <property type="entry name" value="CITRATE SYNTHASE"/>
    <property type="match status" value="1"/>
</dbReference>
<dbReference type="InterPro" id="IPR016142">
    <property type="entry name" value="Citrate_synth-like_lrg_a-sub"/>
</dbReference>
<gene>
    <name evidence="7" type="ORF">FHW18_002262</name>
</gene>
<evidence type="ECO:0000313" key="7">
    <source>
        <dbReference type="EMBL" id="NYE82991.1"/>
    </source>
</evidence>
<proteinExistence type="inferred from homology"/>
<dbReference type="InterPro" id="IPR009061">
    <property type="entry name" value="DNA-bd_dom_put_sf"/>
</dbReference>
<protein>
    <recommendedName>
        <fullName evidence="3">citrate synthase (unknown stereospecificity)</fullName>
        <ecNumber evidence="3">2.3.3.16</ecNumber>
    </recommendedName>
</protein>
<dbReference type="InterPro" id="IPR041657">
    <property type="entry name" value="HTH_17"/>
</dbReference>
<comment type="similarity">
    <text evidence="2">Belongs to the citrate synthase family.</text>
</comment>
<dbReference type="SUPFAM" id="SSF46955">
    <property type="entry name" value="Putative DNA-binding domain"/>
    <property type="match status" value="1"/>
</dbReference>
<dbReference type="InterPro" id="IPR036969">
    <property type="entry name" value="Citrate_synthase_sf"/>
</dbReference>
<feature type="compositionally biased region" description="Low complexity" evidence="5">
    <location>
        <begin position="1"/>
        <end position="16"/>
    </location>
</feature>
<evidence type="ECO:0000256" key="2">
    <source>
        <dbReference type="ARBA" id="ARBA00010566"/>
    </source>
</evidence>
<dbReference type="GO" id="GO:0005975">
    <property type="term" value="P:carbohydrate metabolic process"/>
    <property type="evidence" value="ECO:0007669"/>
    <property type="project" value="TreeGrafter"/>
</dbReference>
<keyword evidence="4 7" id="KW-0808">Transferase</keyword>
<evidence type="ECO:0000256" key="5">
    <source>
        <dbReference type="SAM" id="MobiDB-lite"/>
    </source>
</evidence>
<dbReference type="InterPro" id="IPR002020">
    <property type="entry name" value="Citrate_synthase"/>
</dbReference>
<feature type="region of interest" description="Disordered" evidence="5">
    <location>
        <begin position="1"/>
        <end position="22"/>
    </location>
</feature>
<dbReference type="Pfam" id="PF12728">
    <property type="entry name" value="HTH_17"/>
    <property type="match status" value="1"/>
</dbReference>
<dbReference type="EMBL" id="JACBYR010000001">
    <property type="protein sequence ID" value="NYE82991.1"/>
    <property type="molecule type" value="Genomic_DNA"/>
</dbReference>
<dbReference type="Pfam" id="PF00285">
    <property type="entry name" value="Citrate_synt"/>
    <property type="match status" value="1"/>
</dbReference>
<name>A0A7Y9ITX9_9BURK</name>
<dbReference type="GO" id="GO:0036440">
    <property type="term" value="F:citrate synthase activity"/>
    <property type="evidence" value="ECO:0007669"/>
    <property type="project" value="UniProtKB-EC"/>
</dbReference>
<dbReference type="PANTHER" id="PTHR11739:SF4">
    <property type="entry name" value="CITRATE SYNTHASE, PEROXISOMAL"/>
    <property type="match status" value="1"/>
</dbReference>
<sequence length="452" mass="47687">MKEIRAAPAKAPAGPATGQVAASPRAARIDAPSDYLTATQAAEALNVKVPSLYSYVSRGVIRSVTQPGTRARLYYREDVERAAKRMGGRAGIPDTVETAVRWGQPMLTTSITDLADGGHRYRGVPALELAAAGRSFESVAELLWSGVDVPGLTLWEAAMPSSEVLDRLDAAAGSSDTLTSARLMSLATAIIATAMPNKPDFERGTTVADAVSLISLYACAMGLLGPARKVYRPSHPQSIAQLLANALIGEDAADARTRAAHLRAINATLVVCADHELSPATFAARVAASAGAELRACLHAAIVTQSGIRFGGGCERTEALLASVQTAEALRDAITGYVASGRQVPGFNPVSYPKGDPRARYLIDLASSMPKNERNQFHALDGIFKAAQAEFDLKPRIDVGLVSVSFALGLPRRAAAAMWIIGRCAGWTAHVIEQRLAGFTMRPRAKYVSLGG</sequence>
<dbReference type="Gene3D" id="1.10.580.10">
    <property type="entry name" value="Citrate Synthase, domain 1"/>
    <property type="match status" value="1"/>
</dbReference>
<dbReference type="RefSeq" id="WP_179586308.1">
    <property type="nucleotide sequence ID" value="NZ_JACBYR010000001.1"/>
</dbReference>
<dbReference type="EC" id="2.3.3.16" evidence="3"/>
<dbReference type="Gene3D" id="1.10.230.10">
    <property type="entry name" value="Cytochrome P450-Terp, domain 2"/>
    <property type="match status" value="1"/>
</dbReference>
<dbReference type="SUPFAM" id="SSF48256">
    <property type="entry name" value="Citrate synthase"/>
    <property type="match status" value="1"/>
</dbReference>
<dbReference type="GO" id="GO:0005829">
    <property type="term" value="C:cytosol"/>
    <property type="evidence" value="ECO:0007669"/>
    <property type="project" value="TreeGrafter"/>
</dbReference>
<comment type="pathway">
    <text evidence="1">Carbohydrate metabolism; tricarboxylic acid cycle; isocitrate from oxaloacetate: step 1/2.</text>
</comment>
<organism evidence="7 8">
    <name type="scientific">Pigmentiphaga litoralis</name>
    <dbReference type="NCBI Taxonomy" id="516702"/>
    <lineage>
        <taxon>Bacteria</taxon>
        <taxon>Pseudomonadati</taxon>
        <taxon>Pseudomonadota</taxon>
        <taxon>Betaproteobacteria</taxon>
        <taxon>Burkholderiales</taxon>
        <taxon>Alcaligenaceae</taxon>
        <taxon>Pigmentiphaga</taxon>
    </lineage>
</organism>
<accession>A0A7Y9ITX9</accession>
<keyword evidence="7" id="KW-0012">Acyltransferase</keyword>
<comment type="caution">
    <text evidence="7">The sequence shown here is derived from an EMBL/GenBank/DDBJ whole genome shotgun (WGS) entry which is preliminary data.</text>
</comment>
<dbReference type="UniPathway" id="UPA00223">
    <property type="reaction ID" value="UER00717"/>
</dbReference>
<evidence type="ECO:0000313" key="8">
    <source>
        <dbReference type="Proteomes" id="UP000542125"/>
    </source>
</evidence>
<evidence type="ECO:0000256" key="4">
    <source>
        <dbReference type="ARBA" id="ARBA00022679"/>
    </source>
</evidence>